<feature type="transmembrane region" description="Helical" evidence="1">
    <location>
        <begin position="109"/>
        <end position="132"/>
    </location>
</feature>
<sequence length="250" mass="25833">MPPSSAPSTVPSSRRAARGRTVALLAPVRRPIASIVVAAATIVALTALGLVLRSHPVDAGLSAALNALRTGAVAHIAALAYAAFSPVPAMILTVGLTAVAWLATRRLRLAAAIPGVVALTWIPSDIVKIVVARPRPDPTLLAHPVSPMPTDASFPSGHVVFATVLATVLILLTWHTRGRIVALIAAVVLVAGMICVVTILAVHYPTDAVASVIWTIGVFPAARLVWVGLLMPLVPVLREPRTSAAPTAAR</sequence>
<organism evidence="3 4">
    <name type="scientific">Microbacterium dextranolyticum</name>
    <dbReference type="NCBI Taxonomy" id="36806"/>
    <lineage>
        <taxon>Bacteria</taxon>
        <taxon>Bacillati</taxon>
        <taxon>Actinomycetota</taxon>
        <taxon>Actinomycetes</taxon>
        <taxon>Micrococcales</taxon>
        <taxon>Microbacteriaceae</taxon>
        <taxon>Microbacterium</taxon>
    </lineage>
</organism>
<protein>
    <recommendedName>
        <fullName evidence="2">Phosphatidic acid phosphatase type 2/haloperoxidase domain-containing protein</fullName>
    </recommendedName>
</protein>
<proteinExistence type="predicted"/>
<evidence type="ECO:0000259" key="2">
    <source>
        <dbReference type="Pfam" id="PF01569"/>
    </source>
</evidence>
<evidence type="ECO:0000256" key="1">
    <source>
        <dbReference type="SAM" id="Phobius"/>
    </source>
</evidence>
<dbReference type="AlphaFoldDB" id="A0A9W6HLI2"/>
<dbReference type="InterPro" id="IPR036938">
    <property type="entry name" value="PAP2/HPO_sf"/>
</dbReference>
<keyword evidence="1" id="KW-0812">Transmembrane</keyword>
<name>A0A9W6HLI2_9MICO</name>
<dbReference type="InterPro" id="IPR000326">
    <property type="entry name" value="PAP2/HPO"/>
</dbReference>
<dbReference type="EMBL" id="BSER01000007">
    <property type="protein sequence ID" value="GLJ94969.1"/>
    <property type="molecule type" value="Genomic_DNA"/>
</dbReference>
<evidence type="ECO:0000313" key="3">
    <source>
        <dbReference type="EMBL" id="GLJ94969.1"/>
    </source>
</evidence>
<keyword evidence="1" id="KW-1133">Transmembrane helix</keyword>
<keyword evidence="4" id="KW-1185">Reference proteome</keyword>
<gene>
    <name evidence="3" type="ORF">GCM10017591_10310</name>
</gene>
<dbReference type="Pfam" id="PF01569">
    <property type="entry name" value="PAP2"/>
    <property type="match status" value="1"/>
</dbReference>
<feature type="transmembrane region" description="Helical" evidence="1">
    <location>
        <begin position="32"/>
        <end position="52"/>
    </location>
</feature>
<dbReference type="SUPFAM" id="SSF48317">
    <property type="entry name" value="Acid phosphatase/Vanadium-dependent haloperoxidase"/>
    <property type="match status" value="1"/>
</dbReference>
<dbReference type="Gene3D" id="1.20.144.10">
    <property type="entry name" value="Phosphatidic acid phosphatase type 2/haloperoxidase"/>
    <property type="match status" value="1"/>
</dbReference>
<feature type="transmembrane region" description="Helical" evidence="1">
    <location>
        <begin position="152"/>
        <end position="173"/>
    </location>
</feature>
<feature type="transmembrane region" description="Helical" evidence="1">
    <location>
        <begin position="72"/>
        <end position="102"/>
    </location>
</feature>
<reference evidence="3" key="2">
    <citation type="submission" date="2023-01" db="EMBL/GenBank/DDBJ databases">
        <authorList>
            <person name="Sun Q."/>
            <person name="Evtushenko L."/>
        </authorList>
    </citation>
    <scope>NUCLEOTIDE SEQUENCE</scope>
    <source>
        <strain evidence="3">VKM Ac-1940</strain>
    </source>
</reference>
<dbReference type="RefSeq" id="WP_204964428.1">
    <property type="nucleotide sequence ID" value="NZ_BAAAUR010000004.1"/>
</dbReference>
<comment type="caution">
    <text evidence="3">The sequence shown here is derived from an EMBL/GenBank/DDBJ whole genome shotgun (WGS) entry which is preliminary data.</text>
</comment>
<keyword evidence="1" id="KW-0472">Membrane</keyword>
<feature type="domain" description="Phosphatidic acid phosphatase type 2/haloperoxidase" evidence="2">
    <location>
        <begin position="115"/>
        <end position="220"/>
    </location>
</feature>
<reference evidence="3" key="1">
    <citation type="journal article" date="2014" name="Int. J. Syst. Evol. Microbiol.">
        <title>Complete genome sequence of Corynebacterium casei LMG S-19264T (=DSM 44701T), isolated from a smear-ripened cheese.</title>
        <authorList>
            <consortium name="US DOE Joint Genome Institute (JGI-PGF)"/>
            <person name="Walter F."/>
            <person name="Albersmeier A."/>
            <person name="Kalinowski J."/>
            <person name="Ruckert C."/>
        </authorList>
    </citation>
    <scope>NUCLEOTIDE SEQUENCE</scope>
    <source>
        <strain evidence="3">VKM Ac-1940</strain>
    </source>
</reference>
<dbReference type="Proteomes" id="UP001142291">
    <property type="component" value="Unassembled WGS sequence"/>
</dbReference>
<accession>A0A9W6HLI2</accession>
<feature type="transmembrane region" description="Helical" evidence="1">
    <location>
        <begin position="208"/>
        <end position="231"/>
    </location>
</feature>
<feature type="transmembrane region" description="Helical" evidence="1">
    <location>
        <begin position="180"/>
        <end position="202"/>
    </location>
</feature>
<evidence type="ECO:0000313" key="4">
    <source>
        <dbReference type="Proteomes" id="UP001142291"/>
    </source>
</evidence>